<evidence type="ECO:0000256" key="2">
    <source>
        <dbReference type="ARBA" id="ARBA00022487"/>
    </source>
</evidence>
<dbReference type="PIRSF" id="PIRSF005211">
    <property type="entry name" value="Ab_hydro_YheT"/>
    <property type="match status" value="1"/>
</dbReference>
<dbReference type="PANTHER" id="PTHR10794">
    <property type="entry name" value="ABHYDROLASE DOMAIN-CONTAINING PROTEIN"/>
    <property type="match status" value="1"/>
</dbReference>
<dbReference type="InterPro" id="IPR022742">
    <property type="entry name" value="Hydrolase_4"/>
</dbReference>
<evidence type="ECO:0000256" key="1">
    <source>
        <dbReference type="ARBA" id="ARBA00010884"/>
    </source>
</evidence>
<dbReference type="InterPro" id="IPR050960">
    <property type="entry name" value="AB_hydrolase_4_sf"/>
</dbReference>
<dbReference type="GO" id="GO:0034338">
    <property type="term" value="F:short-chain carboxylesterase activity"/>
    <property type="evidence" value="ECO:0007669"/>
    <property type="project" value="TreeGrafter"/>
</dbReference>
<comment type="caution">
    <text evidence="6">The sequence shown here is derived from an EMBL/GenBank/DDBJ whole genome shotgun (WGS) entry which is preliminary data.</text>
</comment>
<dbReference type="Pfam" id="PF12146">
    <property type="entry name" value="Hydrolase_4"/>
    <property type="match status" value="1"/>
</dbReference>
<dbReference type="InterPro" id="IPR012020">
    <property type="entry name" value="ABHD4"/>
</dbReference>
<protein>
    <submittedName>
        <fullName evidence="6">Alpha/beta fold hydrolase</fullName>
    </submittedName>
</protein>
<feature type="active site" description="Charge relay system" evidence="4">
    <location>
        <position position="142"/>
    </location>
</feature>
<keyword evidence="7" id="KW-1185">Reference proteome</keyword>
<proteinExistence type="inferred from homology"/>
<evidence type="ECO:0000313" key="7">
    <source>
        <dbReference type="Proteomes" id="UP000319499"/>
    </source>
</evidence>
<dbReference type="GO" id="GO:0047372">
    <property type="term" value="F:monoacylglycerol lipase activity"/>
    <property type="evidence" value="ECO:0007669"/>
    <property type="project" value="TreeGrafter"/>
</dbReference>
<dbReference type="Proteomes" id="UP000319499">
    <property type="component" value="Unassembled WGS sequence"/>
</dbReference>
<evidence type="ECO:0000256" key="3">
    <source>
        <dbReference type="ARBA" id="ARBA00022801"/>
    </source>
</evidence>
<keyword evidence="2" id="KW-0719">Serine esterase</keyword>
<feature type="domain" description="Serine aminopeptidase S33" evidence="5">
    <location>
        <begin position="61"/>
        <end position="202"/>
    </location>
</feature>
<name>A0A563DDP8_9FLAO</name>
<accession>A0A563DDP8</accession>
<dbReference type="InterPro" id="IPR029058">
    <property type="entry name" value="AB_hydrolase_fold"/>
</dbReference>
<dbReference type="SUPFAM" id="SSF53474">
    <property type="entry name" value="alpha/beta-Hydrolases"/>
    <property type="match status" value="1"/>
</dbReference>
<evidence type="ECO:0000313" key="6">
    <source>
        <dbReference type="EMBL" id="TWP28316.1"/>
    </source>
</evidence>
<comment type="similarity">
    <text evidence="1">Belongs to the AB hydrolase superfamily. AB hydrolase 4 family.</text>
</comment>
<dbReference type="AlphaFoldDB" id="A0A563DDP8"/>
<dbReference type="InterPro" id="IPR000952">
    <property type="entry name" value="AB_hydrolase_4_CS"/>
</dbReference>
<gene>
    <name evidence="6" type="ORF">ETU09_06140</name>
</gene>
<dbReference type="PROSITE" id="PS01133">
    <property type="entry name" value="UPF0017"/>
    <property type="match status" value="1"/>
</dbReference>
<feature type="active site" description="Charge relay system" evidence="4">
    <location>
        <position position="267"/>
    </location>
</feature>
<dbReference type="EMBL" id="SELH01000020">
    <property type="protein sequence ID" value="TWP28316.1"/>
    <property type="molecule type" value="Genomic_DNA"/>
</dbReference>
<feature type="active site" description="Charge relay system" evidence="4">
    <location>
        <position position="296"/>
    </location>
</feature>
<reference evidence="6 7" key="1">
    <citation type="submission" date="2019-02" db="EMBL/GenBank/DDBJ databases">
        <title>Apibacter muscae sp. nov.: a novel member of the house fly microbiota.</title>
        <authorList>
            <person name="Park R."/>
        </authorList>
    </citation>
    <scope>NUCLEOTIDE SEQUENCE [LARGE SCALE GENOMIC DNA]</scope>
    <source>
        <strain evidence="6 7">AL1</strain>
    </source>
</reference>
<dbReference type="OrthoDB" id="332676at2"/>
<sequence length="323" mass="37533">MNYIKKSTYNPTENLIYTNAHLSTIVAGAIKKYPIPPYNRERLELEDGDFLLLDWWRNENTNKLIILSHGLEGHSRRTYINSCADYFHQAGYSILAWNQRSCGGEMNRLPSLYHVGMIHDLEKVVTYSITQGYSEVYLIGYSMGGAVSLNYTGRMKIPKELKACIAFSSPLDFVSNAETFRKPANYIYLKNFINDFKKKLKYKSKQYPDIFDINLIRSINSFDEFDEYVTVPLFGFKNKEDYYKKVSPIHILDNINIPTLIVNAKNDPFLSPESFLKENQMSNANIYFEMPKYGGHIGFMLPKSKFSWVEIRAKEFIEDIKVK</sequence>
<evidence type="ECO:0000259" key="5">
    <source>
        <dbReference type="Pfam" id="PF12146"/>
    </source>
</evidence>
<dbReference type="Gene3D" id="3.40.50.1820">
    <property type="entry name" value="alpha/beta hydrolase"/>
    <property type="match status" value="1"/>
</dbReference>
<keyword evidence="3 6" id="KW-0378">Hydrolase</keyword>
<evidence type="ECO:0000256" key="4">
    <source>
        <dbReference type="PIRSR" id="PIRSR005211-1"/>
    </source>
</evidence>
<dbReference type="PANTHER" id="PTHR10794:SF63">
    <property type="entry name" value="ALPHA_BETA HYDROLASE 1, ISOFORM A"/>
    <property type="match status" value="1"/>
</dbReference>
<organism evidence="6 7">
    <name type="scientific">Apibacter muscae</name>
    <dbReference type="NCBI Taxonomy" id="2509004"/>
    <lineage>
        <taxon>Bacteria</taxon>
        <taxon>Pseudomonadati</taxon>
        <taxon>Bacteroidota</taxon>
        <taxon>Flavobacteriia</taxon>
        <taxon>Flavobacteriales</taxon>
        <taxon>Weeksellaceae</taxon>
        <taxon>Apibacter</taxon>
    </lineage>
</organism>
<dbReference type="RefSeq" id="WP_146292587.1">
    <property type="nucleotide sequence ID" value="NZ_SELH01000020.1"/>
</dbReference>